<evidence type="ECO:0000313" key="3">
    <source>
        <dbReference type="EMBL" id="EME26869.1"/>
    </source>
</evidence>
<name>M2XTZ2_GALSU</name>
<dbReference type="AlphaFoldDB" id="M2XTZ2"/>
<keyword evidence="4" id="KW-1185">Reference proteome</keyword>
<feature type="compositionally biased region" description="Polar residues" evidence="1">
    <location>
        <begin position="17"/>
        <end position="35"/>
    </location>
</feature>
<evidence type="ECO:0000313" key="4">
    <source>
        <dbReference type="Proteomes" id="UP000030680"/>
    </source>
</evidence>
<feature type="compositionally biased region" description="Basic and acidic residues" evidence="1">
    <location>
        <begin position="347"/>
        <end position="365"/>
    </location>
</feature>
<dbReference type="Proteomes" id="UP000030680">
    <property type="component" value="Unassembled WGS sequence"/>
</dbReference>
<dbReference type="SMART" id="SM00787">
    <property type="entry name" value="Spc7"/>
    <property type="match status" value="1"/>
</dbReference>
<dbReference type="KEGG" id="gsl:Gasu_55540"/>
<dbReference type="InterPro" id="IPR013253">
    <property type="entry name" value="Spc7_domain"/>
</dbReference>
<dbReference type="Gramene" id="EME26869">
    <property type="protein sequence ID" value="EME26869"/>
    <property type="gene ID" value="Gasu_55540"/>
</dbReference>
<accession>M2XTZ2</accession>
<organism evidence="3 4">
    <name type="scientific">Galdieria sulphuraria</name>
    <name type="common">Red alga</name>
    <dbReference type="NCBI Taxonomy" id="130081"/>
    <lineage>
        <taxon>Eukaryota</taxon>
        <taxon>Rhodophyta</taxon>
        <taxon>Bangiophyceae</taxon>
        <taxon>Galdieriales</taxon>
        <taxon>Galdieriaceae</taxon>
        <taxon>Galdieria</taxon>
    </lineage>
</organism>
<dbReference type="Pfam" id="PF08317">
    <property type="entry name" value="Spc7"/>
    <property type="match status" value="1"/>
</dbReference>
<reference evidence="4" key="1">
    <citation type="journal article" date="2013" name="Science">
        <title>Gene transfer from bacteria and archaea facilitated evolution of an extremophilic eukaryote.</title>
        <authorList>
            <person name="Schonknecht G."/>
            <person name="Chen W.H."/>
            <person name="Ternes C.M."/>
            <person name="Barbier G.G."/>
            <person name="Shrestha R.P."/>
            <person name="Stanke M."/>
            <person name="Brautigam A."/>
            <person name="Baker B.J."/>
            <person name="Banfield J.F."/>
            <person name="Garavito R.M."/>
            <person name="Carr K."/>
            <person name="Wilkerson C."/>
            <person name="Rensing S.A."/>
            <person name="Gagneul D."/>
            <person name="Dickenson N.E."/>
            <person name="Oesterhelt C."/>
            <person name="Lercher M.J."/>
            <person name="Weber A.P."/>
        </authorList>
    </citation>
    <scope>NUCLEOTIDE SEQUENCE [LARGE SCALE GENOMIC DNA]</scope>
    <source>
        <strain evidence="4">074W</strain>
    </source>
</reference>
<dbReference type="EMBL" id="KB454541">
    <property type="protein sequence ID" value="EME26869.1"/>
    <property type="molecule type" value="Genomic_DNA"/>
</dbReference>
<proteinExistence type="predicted"/>
<dbReference type="eggNOG" id="ENOG502SF1T">
    <property type="taxonomic scope" value="Eukaryota"/>
</dbReference>
<feature type="compositionally biased region" description="Basic and acidic residues" evidence="1">
    <location>
        <begin position="469"/>
        <end position="486"/>
    </location>
</feature>
<sequence length="1075" mass="124120">MEDNKENLDTLDDENTQDTMQLGRSTKLTEDAANTTKTMTNIASIPGDKKRRRSYQKRVSFGGSQVKIFDRNEEEWNIADEVHNEHDYTETNPQITKHIYSSTFNSDNADTITMPSLSTLLKDTEGETAEWKMSYEYSTDISNRKTSKEDNDYSEDTEEFDDITNANNSLSFFMDEDVSKAAKLPRISIGDTTIFPSTRRNYDNDTELNSSKQEKKDYDPFDATYTEITEKIPKLNDLLGEDETLTSNWESVRKSIETYQNHAEEVEEDDADASFEKMYGRVFGSPSGKGDAEQLYDTKEMTAEITKSIPSLRMLMEEDTTVSLPRMPVNASELKNIQRQIQMDDTEDKRMYEKRNEKGETKDYAEPYETAIEAQSAVEAPNEEDWSISTTDFKNLLQSERDQNEENELTDTMKESNRDYTWPVSRPQTDNEDWTFQEIVPTQETGKDDRTPKFRFVKKPPVYTPNRKVQTESKDNRIAEHHEPNRDNSTVQNAKPSAVYTPSPIAASINKETRTNSTMKSSGQDRKQSLEFRRKSIAANVKRLSTLPSTRSNTYDSTPSNNKWNAGHWDSLQKQEAFGDDDDSELHALTEIFMTNENPTNKSSTSRQQSHNAVSEFLQEAKVRFLDNVSSRRRQTSYGIYTTDDRSTPENEESKILAVTGSYGWLKKLEELCEKLETSCTDTETRISSTEDTLNKEPPELLCTVLKKDFPKQQLTRLQISMKRLKNFCRLEARCSWYERRLQFENELASELEYWISRFKEEMQSIESHIESMQRLSSEFDDIAESQKLRLQPSPLPVEEQRKLESIIASLQEQESVREGFLHSIQTLEKEIMHKEDEKQKIQQEGSLLSKRRQSLEQYVLSSSDAAKTNARSIQERFELYCFLLGVSIRQISKTCIDVVILDRLNMKIGFNNDNHIFCISKIESKASDMVLLNNCIAPFVFESLENLKPMQFRNILWSTVYKLTLVNLIELQLNSIKGLYIVNTMEKGFGFVVESLFASSKLGWKFYVRCQCEDLWHLSPIAWEIESIFGQCEQSSSLKDQLNTLVTENSPLIDGMKTVSQWLSERRSSLSHNL</sequence>
<evidence type="ECO:0000256" key="1">
    <source>
        <dbReference type="SAM" id="MobiDB-lite"/>
    </source>
</evidence>
<feature type="region of interest" description="Disordered" evidence="1">
    <location>
        <begin position="1"/>
        <end position="35"/>
    </location>
</feature>
<gene>
    <name evidence="3" type="ORF">Gasu_55540</name>
</gene>
<protein>
    <recommendedName>
        <fullName evidence="2">Spc7 kinetochore protein domain-containing protein</fullName>
    </recommendedName>
</protein>
<feature type="region of interest" description="Disordered" evidence="1">
    <location>
        <begin position="396"/>
        <end position="562"/>
    </location>
</feature>
<feature type="compositionally biased region" description="Basic and acidic residues" evidence="1">
    <location>
        <begin position="523"/>
        <end position="534"/>
    </location>
</feature>
<dbReference type="GeneID" id="17085818"/>
<feature type="domain" description="Spc7 kinetochore protein" evidence="2">
    <location>
        <begin position="600"/>
        <end position="910"/>
    </location>
</feature>
<dbReference type="RefSeq" id="XP_005703389.1">
    <property type="nucleotide sequence ID" value="XM_005703332.1"/>
</dbReference>
<evidence type="ECO:0000259" key="2">
    <source>
        <dbReference type="SMART" id="SM00787"/>
    </source>
</evidence>
<dbReference type="OrthoDB" id="6124at2759"/>
<feature type="region of interest" description="Disordered" evidence="1">
    <location>
        <begin position="346"/>
        <end position="367"/>
    </location>
</feature>
<feature type="compositionally biased region" description="Polar residues" evidence="1">
    <location>
        <begin position="546"/>
        <end position="562"/>
    </location>
</feature>